<keyword evidence="8" id="KW-0472">Membrane</keyword>
<accession>A0A327L3W6</accession>
<evidence type="ECO:0000256" key="2">
    <source>
        <dbReference type="ARBA" id="ARBA00004713"/>
    </source>
</evidence>
<name>A0A327L3W6_9BRAD</name>
<dbReference type="CDD" id="cd03789">
    <property type="entry name" value="GT9_LPS_heptosyltransferase"/>
    <property type="match status" value="1"/>
</dbReference>
<protein>
    <recommendedName>
        <fullName evidence="11">Lipopolysaccharide heptosyltransferase 1</fullName>
        <ecNumber evidence="10">2.4.99.23</ecNumber>
    </recommendedName>
    <alternativeName>
        <fullName evidence="12">ADP-heptose:lipopolysaccharide heptosyltransferase I</fullName>
    </alternativeName>
</protein>
<gene>
    <name evidence="14" type="primary">waaC</name>
    <name evidence="14" type="ORF">CH341_05805</name>
</gene>
<evidence type="ECO:0000256" key="9">
    <source>
        <dbReference type="ARBA" id="ARBA00043995"/>
    </source>
</evidence>
<evidence type="ECO:0000313" key="15">
    <source>
        <dbReference type="Proteomes" id="UP000249130"/>
    </source>
</evidence>
<comment type="catalytic activity">
    <reaction evidence="13">
        <text>an alpha-Kdo-(2-&gt;4)-alpha-Kdo-(2-&gt;6)-lipid A + ADP-L-glycero-beta-D-manno-heptose = an L-alpha-D-Hep-(1-&gt;5)-[alpha-Kdo-(2-&gt;4)]-alpha-Kdo-(2-&gt;6)-lipid A + ADP + H(+)</text>
        <dbReference type="Rhea" id="RHEA:74067"/>
        <dbReference type="ChEBI" id="CHEBI:15378"/>
        <dbReference type="ChEBI" id="CHEBI:61506"/>
        <dbReference type="ChEBI" id="CHEBI:176431"/>
        <dbReference type="ChEBI" id="CHEBI:193068"/>
        <dbReference type="ChEBI" id="CHEBI:456216"/>
        <dbReference type="EC" id="2.4.99.23"/>
    </reaction>
</comment>
<dbReference type="InterPro" id="IPR002201">
    <property type="entry name" value="Glyco_trans_9"/>
</dbReference>
<keyword evidence="6 14" id="KW-0808">Transferase</keyword>
<evidence type="ECO:0000256" key="6">
    <source>
        <dbReference type="ARBA" id="ARBA00022679"/>
    </source>
</evidence>
<keyword evidence="7" id="KW-0448">Lipopolysaccharide biosynthesis</keyword>
<dbReference type="InterPro" id="IPR051199">
    <property type="entry name" value="LPS_LOS_Heptosyltrfase"/>
</dbReference>
<comment type="pathway">
    <text evidence="2">Bacterial outer membrane biogenesis; LPS core biosynthesis.</text>
</comment>
<dbReference type="PANTHER" id="PTHR30160:SF19">
    <property type="entry name" value="LIPOPOLYSACCHARIDE HEPTOSYLTRANSFERASE 1"/>
    <property type="match status" value="1"/>
</dbReference>
<organism evidence="14 15">
    <name type="scientific">Rhodoplanes roseus</name>
    <dbReference type="NCBI Taxonomy" id="29409"/>
    <lineage>
        <taxon>Bacteria</taxon>
        <taxon>Pseudomonadati</taxon>
        <taxon>Pseudomonadota</taxon>
        <taxon>Alphaproteobacteria</taxon>
        <taxon>Hyphomicrobiales</taxon>
        <taxon>Nitrobacteraceae</taxon>
        <taxon>Rhodoplanes</taxon>
    </lineage>
</organism>
<dbReference type="OrthoDB" id="9807356at2"/>
<evidence type="ECO:0000256" key="5">
    <source>
        <dbReference type="ARBA" id="ARBA00022676"/>
    </source>
</evidence>
<evidence type="ECO:0000256" key="7">
    <source>
        <dbReference type="ARBA" id="ARBA00022985"/>
    </source>
</evidence>
<comment type="similarity">
    <text evidence="9">Belongs to the glycosyltransferase 9 family.</text>
</comment>
<evidence type="ECO:0000313" key="14">
    <source>
        <dbReference type="EMBL" id="RAI45097.1"/>
    </source>
</evidence>
<dbReference type="GO" id="GO:0005886">
    <property type="term" value="C:plasma membrane"/>
    <property type="evidence" value="ECO:0007669"/>
    <property type="project" value="UniProtKB-SubCell"/>
</dbReference>
<reference evidence="14 15" key="1">
    <citation type="submission" date="2017-07" db="EMBL/GenBank/DDBJ databases">
        <title>Draft Genome Sequences of Select Purple Nonsulfur Bacteria.</title>
        <authorList>
            <person name="Lasarre B."/>
            <person name="Mckinlay J.B."/>
        </authorList>
    </citation>
    <scope>NUCLEOTIDE SEQUENCE [LARGE SCALE GENOMIC DNA]</scope>
    <source>
        <strain evidence="14 15">DSM 5909</strain>
    </source>
</reference>
<evidence type="ECO:0000256" key="12">
    <source>
        <dbReference type="ARBA" id="ARBA00044330"/>
    </source>
</evidence>
<dbReference type="Pfam" id="PF01075">
    <property type="entry name" value="Glyco_transf_9"/>
    <property type="match status" value="1"/>
</dbReference>
<dbReference type="PANTHER" id="PTHR30160">
    <property type="entry name" value="TETRAACYLDISACCHARIDE 4'-KINASE-RELATED"/>
    <property type="match status" value="1"/>
</dbReference>
<comment type="caution">
    <text evidence="14">The sequence shown here is derived from an EMBL/GenBank/DDBJ whole genome shotgun (WGS) entry which is preliminary data.</text>
</comment>
<dbReference type="SUPFAM" id="SSF53756">
    <property type="entry name" value="UDP-Glycosyltransferase/glycogen phosphorylase"/>
    <property type="match status" value="1"/>
</dbReference>
<dbReference type="GO" id="GO:0008713">
    <property type="term" value="F:ADP-heptose-lipopolysaccharide heptosyltransferase activity"/>
    <property type="evidence" value="ECO:0007669"/>
    <property type="project" value="TreeGrafter"/>
</dbReference>
<keyword evidence="4" id="KW-0997">Cell inner membrane</keyword>
<evidence type="ECO:0000256" key="13">
    <source>
        <dbReference type="ARBA" id="ARBA00049201"/>
    </source>
</evidence>
<evidence type="ECO:0000256" key="3">
    <source>
        <dbReference type="ARBA" id="ARBA00022475"/>
    </source>
</evidence>
<dbReference type="GO" id="GO:0005829">
    <property type="term" value="C:cytosol"/>
    <property type="evidence" value="ECO:0007669"/>
    <property type="project" value="TreeGrafter"/>
</dbReference>
<evidence type="ECO:0000256" key="8">
    <source>
        <dbReference type="ARBA" id="ARBA00023136"/>
    </source>
</evidence>
<dbReference type="RefSeq" id="WP_111418116.1">
    <property type="nucleotide sequence ID" value="NZ_NPEX01000025.1"/>
</dbReference>
<sequence>MVDVLFIKTSSLGDVVHNMPAVTDARRARPTARLVWVVEEAFVPLARLHPGVDEVVPVAWRRWRRALQRRSTWQEIRRFVASLRGRDYDAVIDTQGLVRTAVITRFARGRRHGYDRRSVREGLATLCYEVRHSVGRDLHAVARNRLLTGAALGYVPEGPVDYGLDRAALAPRAERPYAILLHATARAEKEWPEADWIALGRALADRDLDVVLPWGTPAEEARAKRLADALPRVRIPDRRPLDEVARLIAGATVVVGVDTGLLHLAAALGVPLVSIFVGSEPALTGPTGTGPIVTLGGDGLRCGLAEVEAAVDRVLPLRTR</sequence>
<evidence type="ECO:0000256" key="4">
    <source>
        <dbReference type="ARBA" id="ARBA00022519"/>
    </source>
</evidence>
<dbReference type="InterPro" id="IPR011908">
    <property type="entry name" value="LipoPS_heptosylTferase-I"/>
</dbReference>
<dbReference type="Gene3D" id="3.40.50.2000">
    <property type="entry name" value="Glycogen Phosphorylase B"/>
    <property type="match status" value="2"/>
</dbReference>
<dbReference type="GO" id="GO:0009244">
    <property type="term" value="P:lipopolysaccharide core region biosynthetic process"/>
    <property type="evidence" value="ECO:0007669"/>
    <property type="project" value="InterPro"/>
</dbReference>
<keyword evidence="15" id="KW-1185">Reference proteome</keyword>
<evidence type="ECO:0000256" key="11">
    <source>
        <dbReference type="ARBA" id="ARBA00044190"/>
    </source>
</evidence>
<proteinExistence type="inferred from homology"/>
<keyword evidence="3" id="KW-1003">Cell membrane</keyword>
<evidence type="ECO:0000256" key="1">
    <source>
        <dbReference type="ARBA" id="ARBA00004515"/>
    </source>
</evidence>
<dbReference type="EC" id="2.4.99.23" evidence="10"/>
<evidence type="ECO:0000256" key="10">
    <source>
        <dbReference type="ARBA" id="ARBA00044041"/>
    </source>
</evidence>
<dbReference type="Proteomes" id="UP000249130">
    <property type="component" value="Unassembled WGS sequence"/>
</dbReference>
<dbReference type="NCBIfam" id="TIGR02193">
    <property type="entry name" value="heptsyl_trn_I"/>
    <property type="match status" value="1"/>
</dbReference>
<keyword evidence="5" id="KW-0328">Glycosyltransferase</keyword>
<dbReference type="AlphaFoldDB" id="A0A327L3W6"/>
<comment type="subcellular location">
    <subcellularLocation>
        <location evidence="1">Cell inner membrane</location>
        <topology evidence="1">Peripheral membrane protein</topology>
        <orientation evidence="1">Cytoplasmic side</orientation>
    </subcellularLocation>
</comment>
<dbReference type="EMBL" id="NPEX01000025">
    <property type="protein sequence ID" value="RAI45097.1"/>
    <property type="molecule type" value="Genomic_DNA"/>
</dbReference>